<name>A0A2I8VFH3_9EURY</name>
<dbReference type="PANTHER" id="PTHR42695">
    <property type="entry name" value="GLUTAMINE AMIDOTRANSFERASE YLR126C-RELATED"/>
    <property type="match status" value="1"/>
</dbReference>
<keyword evidence="3" id="KW-1185">Reference proteome</keyword>
<evidence type="ECO:0000259" key="1">
    <source>
        <dbReference type="Pfam" id="PF00117"/>
    </source>
</evidence>
<dbReference type="KEGG" id="srub:C2R22_02190"/>
<dbReference type="SUPFAM" id="SSF52317">
    <property type="entry name" value="Class I glutamine amidotransferase-like"/>
    <property type="match status" value="1"/>
</dbReference>
<dbReference type="Pfam" id="PF00117">
    <property type="entry name" value="GATase"/>
    <property type="match status" value="1"/>
</dbReference>
<feature type="domain" description="Glutamine amidotransferase" evidence="1">
    <location>
        <begin position="41"/>
        <end position="174"/>
    </location>
</feature>
<protein>
    <submittedName>
        <fullName evidence="2">GMP synthase</fullName>
    </submittedName>
</protein>
<dbReference type="InterPro" id="IPR044992">
    <property type="entry name" value="ChyE-like"/>
</dbReference>
<evidence type="ECO:0000313" key="3">
    <source>
        <dbReference type="Proteomes" id="UP000236584"/>
    </source>
</evidence>
<dbReference type="InterPro" id="IPR017926">
    <property type="entry name" value="GATASE"/>
</dbReference>
<dbReference type="Gene3D" id="3.40.50.880">
    <property type="match status" value="1"/>
</dbReference>
<sequence length="214" mass="23634">MLLVCDTEVDPDAYGYLPQALRALLPDHEHSHYPSGERPSLDGVDAVVVTGSTAGVYEADDRPWIRDAKRFVRRTVDREIPLLGVCFGHQLVNDALGGRVEHRGLTARLVDADIADDPLFAGVEPTFPMVHGDHVTDLGEGMEAIASADYYPLLASRHVDAPVWTTQYHPEFTGDFLSRIERDFGWEGARDFGDVTATRTVENFLRLAGVDSDD</sequence>
<dbReference type="PROSITE" id="PS51273">
    <property type="entry name" value="GATASE_TYPE_1"/>
    <property type="match status" value="1"/>
</dbReference>
<reference evidence="2 3" key="1">
    <citation type="submission" date="2018-01" db="EMBL/GenBank/DDBJ databases">
        <title>Complete genome sequence of Salinigranum rubrum GX10T, an extremely halophilic archaeon isolated from a marine solar saltern.</title>
        <authorList>
            <person name="Han S."/>
        </authorList>
    </citation>
    <scope>NUCLEOTIDE SEQUENCE [LARGE SCALE GENOMIC DNA]</scope>
    <source>
        <strain evidence="2 3">GX10</strain>
    </source>
</reference>
<dbReference type="EMBL" id="CP026309">
    <property type="protein sequence ID" value="AUV80614.1"/>
    <property type="molecule type" value="Genomic_DNA"/>
</dbReference>
<dbReference type="GeneID" id="35590861"/>
<dbReference type="CDD" id="cd01741">
    <property type="entry name" value="GATase1_1"/>
    <property type="match status" value="1"/>
</dbReference>
<dbReference type="Proteomes" id="UP000236584">
    <property type="component" value="Chromosome"/>
</dbReference>
<dbReference type="AlphaFoldDB" id="A0A2I8VFH3"/>
<organism evidence="2 3">
    <name type="scientific">Salinigranum rubrum</name>
    <dbReference type="NCBI Taxonomy" id="755307"/>
    <lineage>
        <taxon>Archaea</taxon>
        <taxon>Methanobacteriati</taxon>
        <taxon>Methanobacteriota</taxon>
        <taxon>Stenosarchaea group</taxon>
        <taxon>Halobacteria</taxon>
        <taxon>Halobacteriales</taxon>
        <taxon>Haloferacaceae</taxon>
        <taxon>Salinigranum</taxon>
    </lineage>
</organism>
<proteinExistence type="predicted"/>
<dbReference type="PANTHER" id="PTHR42695:SF5">
    <property type="entry name" value="GLUTAMINE AMIDOTRANSFERASE YLR126C-RELATED"/>
    <property type="match status" value="1"/>
</dbReference>
<dbReference type="RefSeq" id="WP_103424151.1">
    <property type="nucleotide sequence ID" value="NZ_CP026309.1"/>
</dbReference>
<gene>
    <name evidence="2" type="ORF">C2R22_02190</name>
</gene>
<dbReference type="InterPro" id="IPR029062">
    <property type="entry name" value="Class_I_gatase-like"/>
</dbReference>
<accession>A0A2I8VFH3</accession>
<dbReference type="GO" id="GO:0005829">
    <property type="term" value="C:cytosol"/>
    <property type="evidence" value="ECO:0007669"/>
    <property type="project" value="TreeGrafter"/>
</dbReference>
<dbReference type="OrthoDB" id="3321at2157"/>
<evidence type="ECO:0000313" key="2">
    <source>
        <dbReference type="EMBL" id="AUV80614.1"/>
    </source>
</evidence>